<dbReference type="AlphaFoldDB" id="A0A0C2WKI0"/>
<evidence type="ECO:0000313" key="3">
    <source>
        <dbReference type="Proteomes" id="UP000054549"/>
    </source>
</evidence>
<keyword evidence="3" id="KW-1185">Reference proteome</keyword>
<dbReference type="EMBL" id="KN818276">
    <property type="protein sequence ID" value="KIL62027.1"/>
    <property type="molecule type" value="Genomic_DNA"/>
</dbReference>
<accession>A0A0C2WKI0</accession>
<evidence type="ECO:0000256" key="1">
    <source>
        <dbReference type="SAM" id="MobiDB-lite"/>
    </source>
</evidence>
<proteinExistence type="predicted"/>
<dbReference type="Proteomes" id="UP000054549">
    <property type="component" value="Unassembled WGS sequence"/>
</dbReference>
<feature type="compositionally biased region" description="Low complexity" evidence="1">
    <location>
        <begin position="50"/>
        <end position="65"/>
    </location>
</feature>
<protein>
    <submittedName>
        <fullName evidence="2">Uncharacterized protein</fullName>
    </submittedName>
</protein>
<feature type="region of interest" description="Disordered" evidence="1">
    <location>
        <begin position="1"/>
        <end position="65"/>
    </location>
</feature>
<reference evidence="2 3" key="1">
    <citation type="submission" date="2014-04" db="EMBL/GenBank/DDBJ databases">
        <title>Evolutionary Origins and Diversification of the Mycorrhizal Mutualists.</title>
        <authorList>
            <consortium name="DOE Joint Genome Institute"/>
            <consortium name="Mycorrhizal Genomics Consortium"/>
            <person name="Kohler A."/>
            <person name="Kuo A."/>
            <person name="Nagy L.G."/>
            <person name="Floudas D."/>
            <person name="Copeland A."/>
            <person name="Barry K.W."/>
            <person name="Cichocki N."/>
            <person name="Veneault-Fourrey C."/>
            <person name="LaButti K."/>
            <person name="Lindquist E.A."/>
            <person name="Lipzen A."/>
            <person name="Lundell T."/>
            <person name="Morin E."/>
            <person name="Murat C."/>
            <person name="Riley R."/>
            <person name="Ohm R."/>
            <person name="Sun H."/>
            <person name="Tunlid A."/>
            <person name="Henrissat B."/>
            <person name="Grigoriev I.V."/>
            <person name="Hibbett D.S."/>
            <person name="Martin F."/>
        </authorList>
    </citation>
    <scope>NUCLEOTIDE SEQUENCE [LARGE SCALE GENOMIC DNA]</scope>
    <source>
        <strain evidence="2 3">Koide BX008</strain>
    </source>
</reference>
<organism evidence="2 3">
    <name type="scientific">Amanita muscaria (strain Koide BX008)</name>
    <dbReference type="NCBI Taxonomy" id="946122"/>
    <lineage>
        <taxon>Eukaryota</taxon>
        <taxon>Fungi</taxon>
        <taxon>Dikarya</taxon>
        <taxon>Basidiomycota</taxon>
        <taxon>Agaricomycotina</taxon>
        <taxon>Agaricomycetes</taxon>
        <taxon>Agaricomycetidae</taxon>
        <taxon>Agaricales</taxon>
        <taxon>Pluteineae</taxon>
        <taxon>Amanitaceae</taxon>
        <taxon>Amanita</taxon>
    </lineage>
</organism>
<feature type="compositionally biased region" description="Basic and acidic residues" evidence="1">
    <location>
        <begin position="10"/>
        <end position="24"/>
    </location>
</feature>
<evidence type="ECO:0000313" key="2">
    <source>
        <dbReference type="EMBL" id="KIL62027.1"/>
    </source>
</evidence>
<dbReference type="HOGENOM" id="CLU_2385693_0_0_1"/>
<gene>
    <name evidence="2" type="ORF">M378DRAFT_166179</name>
</gene>
<dbReference type="InParanoid" id="A0A0C2WKI0"/>
<name>A0A0C2WKI0_AMAMK</name>
<sequence length="94" mass="10219">MPKEGNSTTKNEDVEERGLRHTECYETSGHQNIEDFGGFRSDSTNSETGSQSPLSVIPPSSSPRLRSSRNLIYISLSTSTASSVTSRKAGEVPR</sequence>